<reference evidence="4" key="1">
    <citation type="submission" date="2025-08" db="UniProtKB">
        <authorList>
            <consortium name="RefSeq"/>
        </authorList>
    </citation>
    <scope>IDENTIFICATION</scope>
    <source>
        <tissue evidence="4">Whole body pupa</tissue>
    </source>
</reference>
<keyword evidence="2" id="KW-0963">Cytoplasm</keyword>
<dbReference type="RefSeq" id="XP_037898530.1">
    <property type="nucleotide sequence ID" value="XM_038042602.1"/>
</dbReference>
<name>A0A9C5ZBA8_9MUSC</name>
<dbReference type="KEGG" id="gfs:119643257"/>
<dbReference type="Proteomes" id="UP000092443">
    <property type="component" value="Unplaced"/>
</dbReference>
<organism evidence="3 4">
    <name type="scientific">Glossina fuscipes</name>
    <dbReference type="NCBI Taxonomy" id="7396"/>
    <lineage>
        <taxon>Eukaryota</taxon>
        <taxon>Metazoa</taxon>
        <taxon>Ecdysozoa</taxon>
        <taxon>Arthropoda</taxon>
        <taxon>Hexapoda</taxon>
        <taxon>Insecta</taxon>
        <taxon>Pterygota</taxon>
        <taxon>Neoptera</taxon>
        <taxon>Endopterygota</taxon>
        <taxon>Diptera</taxon>
        <taxon>Brachycera</taxon>
        <taxon>Muscomorpha</taxon>
        <taxon>Hippoboscoidea</taxon>
        <taxon>Glossinidae</taxon>
        <taxon>Glossina</taxon>
    </lineage>
</organism>
<sequence length="153" mass="17783">MQTVTILMSTYIRSHNRVHSRTIFSCVNSFACGQPSANYKAEKVMSDKLNFPKHTGIREASLLVVKEKCGRYTLIREPLYLDRCVVCSEADWDEYFEIQEISSKDTFIFKAEDNVRTKQWYTQLQYHAQGMGGWRKRRNALANIMINGMLARS</sequence>
<comment type="subcellular location">
    <subcellularLocation>
        <location evidence="1">Cytoplasm</location>
    </subcellularLocation>
</comment>
<evidence type="ECO:0000313" key="4">
    <source>
        <dbReference type="RefSeq" id="XP_037898530.1"/>
    </source>
</evidence>
<dbReference type="AlphaFoldDB" id="A0A9C5ZBA8"/>
<dbReference type="GO" id="GO:0035025">
    <property type="term" value="P:positive regulation of Rho protein signal transduction"/>
    <property type="evidence" value="ECO:0007669"/>
    <property type="project" value="TreeGrafter"/>
</dbReference>
<dbReference type="PANTHER" id="PTHR46006:SF5">
    <property type="entry name" value="DH DOMAIN-CONTAINING PROTEIN"/>
    <property type="match status" value="1"/>
</dbReference>
<accession>A0A9C5ZBA8</accession>
<dbReference type="InterPro" id="IPR051480">
    <property type="entry name" value="Endocytic_GEF_Adapter"/>
</dbReference>
<dbReference type="GO" id="GO:0005737">
    <property type="term" value="C:cytoplasm"/>
    <property type="evidence" value="ECO:0007669"/>
    <property type="project" value="UniProtKB-SubCell"/>
</dbReference>
<protein>
    <submittedName>
        <fullName evidence="4">Uncharacterized protein LOC119643257</fullName>
    </submittedName>
</protein>
<evidence type="ECO:0000256" key="1">
    <source>
        <dbReference type="ARBA" id="ARBA00004496"/>
    </source>
</evidence>
<proteinExistence type="predicted"/>
<dbReference type="PANTHER" id="PTHR46006">
    <property type="entry name" value="RHO GUANINE NUCLEOTIDE EXCHANGE FACTOR AT 64C, ISOFORM A"/>
    <property type="match status" value="1"/>
</dbReference>
<evidence type="ECO:0000313" key="3">
    <source>
        <dbReference type="Proteomes" id="UP000092443"/>
    </source>
</evidence>
<evidence type="ECO:0000256" key="2">
    <source>
        <dbReference type="ARBA" id="ARBA00022490"/>
    </source>
</evidence>
<dbReference type="GeneID" id="119643257"/>
<keyword evidence="3" id="KW-1185">Reference proteome</keyword>
<gene>
    <name evidence="4" type="primary">LOC119643257</name>
</gene>